<reference evidence="1 2" key="1">
    <citation type="journal article" date="2014" name="Mol. Biol. Evol.">
        <title>Massive expansion of Ubiquitination-related gene families within the Chlamydiae.</title>
        <authorList>
            <person name="Domman D."/>
            <person name="Collingro A."/>
            <person name="Lagkouvardos I."/>
            <person name="Gehre L."/>
            <person name="Weinmaier T."/>
            <person name="Rattei T."/>
            <person name="Subtil A."/>
            <person name="Horn M."/>
        </authorList>
    </citation>
    <scope>NUCLEOTIDE SEQUENCE [LARGE SCALE GENOMIC DNA]</scope>
    <source>
        <strain evidence="1 2">OEW1</strain>
    </source>
</reference>
<proteinExistence type="predicted"/>
<dbReference type="AlphaFoldDB" id="A0A0C1CC13"/>
<organism evidence="1 2">
    <name type="scientific">Parachlamydia acanthamoebae</name>
    <dbReference type="NCBI Taxonomy" id="83552"/>
    <lineage>
        <taxon>Bacteria</taxon>
        <taxon>Pseudomonadati</taxon>
        <taxon>Chlamydiota</taxon>
        <taxon>Chlamydiia</taxon>
        <taxon>Parachlamydiales</taxon>
        <taxon>Parachlamydiaceae</taxon>
        <taxon>Parachlamydia</taxon>
    </lineage>
</organism>
<dbReference type="EMBL" id="JSAM01000020">
    <property type="protein sequence ID" value="KIA78445.1"/>
    <property type="molecule type" value="Genomic_DNA"/>
</dbReference>
<gene>
    <name evidence="1" type="ORF">DB43_DZ00320</name>
</gene>
<accession>A0A0C1CC13</accession>
<comment type="caution">
    <text evidence="1">The sequence shown here is derived from an EMBL/GenBank/DDBJ whole genome shotgun (WGS) entry which is preliminary data.</text>
</comment>
<sequence length="137" mass="15518">MTLVLERFEALDPIVKCNLQQHFLNLRRQAKAPDALIIGTAEQLGVANKISSSDKVAECFCKDGTPRCYPNLPAGSHLVAFAERLLKVQVEVQVFVVYTLEQMIQMQKHANSGFVNRVYWRILEISKEVESDVLKKT</sequence>
<name>A0A0C1CC13_9BACT</name>
<protein>
    <submittedName>
        <fullName evidence="1">Uncharacterized protein</fullName>
    </submittedName>
</protein>
<dbReference type="PATRIC" id="fig|83552.4.peg.376"/>
<dbReference type="Proteomes" id="UP000031307">
    <property type="component" value="Unassembled WGS sequence"/>
</dbReference>
<evidence type="ECO:0000313" key="2">
    <source>
        <dbReference type="Proteomes" id="UP000031307"/>
    </source>
</evidence>
<dbReference type="RefSeq" id="WP_013924633.1">
    <property type="nucleotide sequence ID" value="NZ_BAWW01000003.1"/>
</dbReference>
<evidence type="ECO:0000313" key="1">
    <source>
        <dbReference type="EMBL" id="KIA78445.1"/>
    </source>
</evidence>